<dbReference type="InterPro" id="IPR036282">
    <property type="entry name" value="Glutathione-S-Trfase_C_sf"/>
</dbReference>
<dbReference type="RefSeq" id="WP_380232428.1">
    <property type="nucleotide sequence ID" value="NZ_JBHSVH010000002.1"/>
</dbReference>
<evidence type="ECO:0000256" key="1">
    <source>
        <dbReference type="SAM" id="MobiDB-lite"/>
    </source>
</evidence>
<dbReference type="PANTHER" id="PTHR32419">
    <property type="entry name" value="GLUTATHIONYL-HYDROQUINONE REDUCTASE"/>
    <property type="match status" value="1"/>
</dbReference>
<proteinExistence type="predicted"/>
<feature type="domain" description="GST C-terminal" evidence="2">
    <location>
        <begin position="188"/>
        <end position="320"/>
    </location>
</feature>
<feature type="region of interest" description="Disordered" evidence="1">
    <location>
        <begin position="1"/>
        <end position="44"/>
    </location>
</feature>
<dbReference type="EMBL" id="JBHTAJ010000073">
    <property type="protein sequence ID" value="MFC7183615.1"/>
    <property type="molecule type" value="Genomic_DNA"/>
</dbReference>
<dbReference type="PANTHER" id="PTHR32419:SF6">
    <property type="entry name" value="GLUTATHIONE S-TRANSFERASE OMEGA-LIKE 1-RELATED"/>
    <property type="match status" value="1"/>
</dbReference>
<dbReference type="Gene3D" id="3.40.30.10">
    <property type="entry name" value="Glutaredoxin"/>
    <property type="match status" value="1"/>
</dbReference>
<sequence length="333" mass="35529">MPEIVLPVAGSAPRPVPAQGPPPPCSPAPRPSRPRVAAAERGRDFRSRIGVDRAGGYYPAPHRYLVYLCPGCPDSLRVAITLDLLAPAAPGEPAAPGLPAAPDRATTGACLVLPADTPEGHGSLRAAYEATLHHYDGPLTVPALCDRWSGRIVSNHTPDILRDLVEHLSTPRRDRAAGPGGHLPDLRPPRLAAEIDALHDLLRADVTGAARLAGTDPDAQRREEAHRTLLQALDRLDRRLAGSPYALGEDLTAADVDLWVALVELDLVLRPRLDAATADRVAGHDRLRAYVRRLHGHPAFHGNLRADDMARPHRGPGTPSGGGTGWIDHRDGA</sequence>
<comment type="caution">
    <text evidence="3">The sequence shown here is derived from an EMBL/GenBank/DDBJ whole genome shotgun (WGS) entry which is preliminary data.</text>
</comment>
<organism evidence="3 4">
    <name type="scientific">Kitasatospora paranensis</name>
    <dbReference type="NCBI Taxonomy" id="258053"/>
    <lineage>
        <taxon>Bacteria</taxon>
        <taxon>Bacillati</taxon>
        <taxon>Actinomycetota</taxon>
        <taxon>Actinomycetes</taxon>
        <taxon>Kitasatosporales</taxon>
        <taxon>Streptomycetaceae</taxon>
        <taxon>Kitasatospora</taxon>
    </lineage>
</organism>
<accession>A0ABW2G4G8</accession>
<feature type="compositionally biased region" description="Pro residues" evidence="1">
    <location>
        <begin position="14"/>
        <end position="31"/>
    </location>
</feature>
<evidence type="ECO:0000313" key="4">
    <source>
        <dbReference type="Proteomes" id="UP001596435"/>
    </source>
</evidence>
<evidence type="ECO:0000259" key="2">
    <source>
        <dbReference type="PROSITE" id="PS50405"/>
    </source>
</evidence>
<keyword evidence="4" id="KW-1185">Reference proteome</keyword>
<dbReference type="InterPro" id="IPR010987">
    <property type="entry name" value="Glutathione-S-Trfase_C-like"/>
</dbReference>
<dbReference type="Proteomes" id="UP001596435">
    <property type="component" value="Unassembled WGS sequence"/>
</dbReference>
<evidence type="ECO:0000313" key="3">
    <source>
        <dbReference type="EMBL" id="MFC7183615.1"/>
    </source>
</evidence>
<feature type="region of interest" description="Disordered" evidence="1">
    <location>
        <begin position="302"/>
        <end position="333"/>
    </location>
</feature>
<dbReference type="Gene3D" id="1.20.1050.10">
    <property type="match status" value="1"/>
</dbReference>
<dbReference type="PROSITE" id="PS50405">
    <property type="entry name" value="GST_CTER"/>
    <property type="match status" value="1"/>
</dbReference>
<protein>
    <submittedName>
        <fullName evidence="3">Glutathione S-transferase C-terminal domain-containing protein</fullName>
    </submittedName>
</protein>
<dbReference type="SUPFAM" id="SSF47616">
    <property type="entry name" value="GST C-terminal domain-like"/>
    <property type="match status" value="1"/>
</dbReference>
<gene>
    <name evidence="3" type="ORF">ACFQMG_29135</name>
</gene>
<dbReference type="Pfam" id="PF13410">
    <property type="entry name" value="GST_C_2"/>
    <property type="match status" value="1"/>
</dbReference>
<name>A0ABW2G4G8_9ACTN</name>
<reference evidence="4" key="1">
    <citation type="journal article" date="2019" name="Int. J. Syst. Evol. Microbiol.">
        <title>The Global Catalogue of Microorganisms (GCM) 10K type strain sequencing project: providing services to taxonomists for standard genome sequencing and annotation.</title>
        <authorList>
            <consortium name="The Broad Institute Genomics Platform"/>
            <consortium name="The Broad Institute Genome Sequencing Center for Infectious Disease"/>
            <person name="Wu L."/>
            <person name="Ma J."/>
        </authorList>
    </citation>
    <scope>NUCLEOTIDE SEQUENCE [LARGE SCALE GENOMIC DNA]</scope>
    <source>
        <strain evidence="4">CGMCC 1.12859</strain>
    </source>
</reference>
<dbReference type="InterPro" id="IPR016639">
    <property type="entry name" value="GST_Omega/GSH"/>
</dbReference>